<evidence type="ECO:0000313" key="3">
    <source>
        <dbReference type="Proteomes" id="UP000196435"/>
    </source>
</evidence>
<keyword evidence="4" id="KW-1185">Reference proteome</keyword>
<dbReference type="Proteomes" id="UP000224871">
    <property type="component" value="Unassembled WGS sequence"/>
</dbReference>
<name>A0A1N6MWF9_9GAMM</name>
<sequence length="105" mass="12351">MAHPLTGSARIRNFIERERNAGRYWRQLDNVRSFAYNGSVITTWRVPYPLLYLTFDYDGIPSAIAYFTGPHTHLTLYQSHTWNANNLDQIPDAFYNVINSMQHNW</sequence>
<protein>
    <submittedName>
        <fullName evidence="2">Uncharacterized protein</fullName>
    </submittedName>
</protein>
<dbReference type="AlphaFoldDB" id="A0A1N6MWF9"/>
<reference evidence="2" key="1">
    <citation type="submission" date="2016-12" db="EMBL/GenBank/DDBJ databases">
        <authorList>
            <person name="Song W.-J."/>
            <person name="Kurnit D.M."/>
        </authorList>
    </citation>
    <scope>NUCLEOTIDE SEQUENCE [LARGE SCALE GENOMIC DNA]</scope>
    <source>
        <strain evidence="2">HGB1681</strain>
    </source>
</reference>
<accession>A0A1N6MWF9</accession>
<gene>
    <name evidence="1" type="ORF">Xinn_01555</name>
    <name evidence="2" type="ORF">XIS1_1750052</name>
</gene>
<proteinExistence type="predicted"/>
<organism evidence="2 3">
    <name type="scientific">Xenorhabdus innexi</name>
    <dbReference type="NCBI Taxonomy" id="290109"/>
    <lineage>
        <taxon>Bacteria</taxon>
        <taxon>Pseudomonadati</taxon>
        <taxon>Pseudomonadota</taxon>
        <taxon>Gammaproteobacteria</taxon>
        <taxon>Enterobacterales</taxon>
        <taxon>Morganellaceae</taxon>
        <taxon>Xenorhabdus</taxon>
    </lineage>
</organism>
<dbReference type="Proteomes" id="UP000196435">
    <property type="component" value="Unassembled WGS sequence"/>
</dbReference>
<dbReference type="RefSeq" id="WP_086956364.1">
    <property type="nucleotide sequence ID" value="NZ_CAWNQC010000035.1"/>
</dbReference>
<dbReference type="EMBL" id="NIBU01000013">
    <property type="protein sequence ID" value="PHM36612.1"/>
    <property type="molecule type" value="Genomic_DNA"/>
</dbReference>
<evidence type="ECO:0000313" key="2">
    <source>
        <dbReference type="EMBL" id="SIP73160.1"/>
    </source>
</evidence>
<reference evidence="1 4" key="3">
    <citation type="journal article" date="2017" name="Nat. Microbiol.">
        <title>Natural product diversity associated with the nematode symbionts Photorhabdus and Xenorhabdus.</title>
        <authorList>
            <person name="Tobias N.J."/>
            <person name="Wolff H."/>
            <person name="Djahanschiri B."/>
            <person name="Grundmann F."/>
            <person name="Kronenwerth M."/>
            <person name="Shi Y.M."/>
            <person name="Simonyi S."/>
            <person name="Grun P."/>
            <person name="Shapiro-Ilan D."/>
            <person name="Pidot S.J."/>
            <person name="Stinear T.P."/>
            <person name="Ebersberger I."/>
            <person name="Bode H.B."/>
        </authorList>
    </citation>
    <scope>NUCLEOTIDE SEQUENCE [LARGE SCALE GENOMIC DNA]</scope>
    <source>
        <strain evidence="1 4">DSM 16336</strain>
    </source>
</reference>
<dbReference type="EMBL" id="FTLG01000085">
    <property type="protein sequence ID" value="SIP73160.1"/>
    <property type="molecule type" value="Genomic_DNA"/>
</dbReference>
<reference evidence="3" key="2">
    <citation type="submission" date="2016-12" db="EMBL/GenBank/DDBJ databases">
        <authorList>
            <person name="Gaudriault S."/>
        </authorList>
    </citation>
    <scope>NUCLEOTIDE SEQUENCE [LARGE SCALE GENOMIC DNA]</scope>
    <source>
        <strain evidence="3">HGB1681 (deposited as PTA-6826 in the American Type Culture Collection)</strain>
    </source>
</reference>
<evidence type="ECO:0000313" key="4">
    <source>
        <dbReference type="Proteomes" id="UP000224871"/>
    </source>
</evidence>
<evidence type="ECO:0000313" key="1">
    <source>
        <dbReference type="EMBL" id="PHM36612.1"/>
    </source>
</evidence>